<accession>A0A2Z4Y5U8</accession>
<proteinExistence type="inferred from homology"/>
<protein>
    <submittedName>
        <fullName evidence="5">Fructokinase</fullName>
    </submittedName>
</protein>
<evidence type="ECO:0000313" key="5">
    <source>
        <dbReference type="EMBL" id="AXA36601.1"/>
    </source>
</evidence>
<dbReference type="KEGG" id="schv:BRCON_1824"/>
<name>A0A2Z4Y5U8_SUMC1</name>
<dbReference type="InterPro" id="IPR029056">
    <property type="entry name" value="Ribokinase-like"/>
</dbReference>
<dbReference type="SUPFAM" id="SSF53613">
    <property type="entry name" value="Ribokinase-like"/>
    <property type="match status" value="1"/>
</dbReference>
<dbReference type="InterPro" id="IPR002173">
    <property type="entry name" value="Carboh/pur_kinase_PfkB_CS"/>
</dbReference>
<dbReference type="Proteomes" id="UP000262583">
    <property type="component" value="Chromosome"/>
</dbReference>
<comment type="similarity">
    <text evidence="1">Belongs to the carbohydrate kinase PfkB family.</text>
</comment>
<dbReference type="Pfam" id="PF00294">
    <property type="entry name" value="PfkB"/>
    <property type="match status" value="1"/>
</dbReference>
<dbReference type="PANTHER" id="PTHR43085:SF57">
    <property type="entry name" value="CARBOHYDRATE KINASE PFKB DOMAIN-CONTAINING PROTEIN"/>
    <property type="match status" value="1"/>
</dbReference>
<keyword evidence="3 5" id="KW-0418">Kinase</keyword>
<evidence type="ECO:0000256" key="1">
    <source>
        <dbReference type="ARBA" id="ARBA00010688"/>
    </source>
</evidence>
<dbReference type="AlphaFoldDB" id="A0A2Z4Y5U8"/>
<dbReference type="EMBL" id="CP030759">
    <property type="protein sequence ID" value="AXA36601.1"/>
    <property type="molecule type" value="Genomic_DNA"/>
</dbReference>
<evidence type="ECO:0000313" key="6">
    <source>
        <dbReference type="Proteomes" id="UP000262583"/>
    </source>
</evidence>
<keyword evidence="2" id="KW-0808">Transferase</keyword>
<organism evidence="5 6">
    <name type="scientific">Sumerlaea chitinivorans</name>
    <dbReference type="NCBI Taxonomy" id="2250252"/>
    <lineage>
        <taxon>Bacteria</taxon>
        <taxon>Candidatus Sumerlaeota</taxon>
        <taxon>Candidatus Sumerlaeia</taxon>
        <taxon>Candidatus Sumerlaeales</taxon>
        <taxon>Candidatus Sumerlaeaceae</taxon>
        <taxon>Candidatus Sumerlaea</taxon>
    </lineage>
</organism>
<dbReference type="Gene3D" id="3.40.1190.20">
    <property type="match status" value="1"/>
</dbReference>
<feature type="domain" description="Carbohydrate kinase PfkB" evidence="4">
    <location>
        <begin position="16"/>
        <end position="288"/>
    </location>
</feature>
<evidence type="ECO:0000259" key="4">
    <source>
        <dbReference type="Pfam" id="PF00294"/>
    </source>
</evidence>
<evidence type="ECO:0000256" key="2">
    <source>
        <dbReference type="ARBA" id="ARBA00022679"/>
    </source>
</evidence>
<dbReference type="PROSITE" id="PS00583">
    <property type="entry name" value="PFKB_KINASES_1"/>
    <property type="match status" value="1"/>
</dbReference>
<gene>
    <name evidence="5" type="ORF">BRCON_1824</name>
</gene>
<dbReference type="InterPro" id="IPR050306">
    <property type="entry name" value="PfkB_Carbo_kinase"/>
</dbReference>
<dbReference type="GO" id="GO:0016301">
    <property type="term" value="F:kinase activity"/>
    <property type="evidence" value="ECO:0007669"/>
    <property type="project" value="UniProtKB-KW"/>
</dbReference>
<dbReference type="InterPro" id="IPR011611">
    <property type="entry name" value="PfkB_dom"/>
</dbReference>
<dbReference type="PANTHER" id="PTHR43085">
    <property type="entry name" value="HEXOKINASE FAMILY MEMBER"/>
    <property type="match status" value="1"/>
</dbReference>
<sequence length="297" mass="32370">MSQELKVLGIGEVLWDVFGAEKRLGGAPFNFTYHCHALGAQAAIVSRVGDDADGAELIEAVAALGVNTHLIQKDPDHHTGRVEVTVGPDGIPSYRCIENVAWDYIEITPEAEAAAAEADIVGFGTLAQRNEVSWRTIHTLLAKTKHGTLRVCDVNLRHQYYSPEFLTESLIQSEIVKVNEDEFARLQAIFELPCDEDAAAQKIIEEFDLTTLVLTLGPKGARAWSETERAEVPGLLIRVRDTVGSGDAFIATFAMEVARGSSLATALYWANVAGAYVATQHGATPPMSWDILRNFVH</sequence>
<reference evidence="5 6" key="1">
    <citation type="submission" date="2018-05" db="EMBL/GenBank/DDBJ databases">
        <title>A metagenomic window into the 2 km-deep terrestrial subsurface aquifer revealed taxonomically and functionally diverse microbial community comprising novel uncultured bacterial lineages.</title>
        <authorList>
            <person name="Kadnikov V.V."/>
            <person name="Mardanov A.V."/>
            <person name="Beletsky A.V."/>
            <person name="Banks D."/>
            <person name="Pimenov N.V."/>
            <person name="Frank Y.A."/>
            <person name="Karnachuk O.V."/>
            <person name="Ravin N.V."/>
        </authorList>
    </citation>
    <scope>NUCLEOTIDE SEQUENCE [LARGE SCALE GENOMIC DNA]</scope>
    <source>
        <strain evidence="5">BY</strain>
    </source>
</reference>
<evidence type="ECO:0000256" key="3">
    <source>
        <dbReference type="ARBA" id="ARBA00022777"/>
    </source>
</evidence>